<accession>A0AAD1HD88</accession>
<dbReference type="NCBIfam" id="TIGR00996">
    <property type="entry name" value="Mtu_fam_mce"/>
    <property type="match status" value="1"/>
</dbReference>
<name>A0AAD1HD88_9MYCO</name>
<dbReference type="EMBL" id="AP022560">
    <property type="protein sequence ID" value="BBX01883.1"/>
    <property type="molecule type" value="Genomic_DNA"/>
</dbReference>
<proteinExistence type="predicted"/>
<feature type="domain" description="Mammalian cell entry C-terminal" evidence="2">
    <location>
        <begin position="136"/>
        <end position="321"/>
    </location>
</feature>
<dbReference type="Pfam" id="PF02470">
    <property type="entry name" value="MlaD"/>
    <property type="match status" value="1"/>
</dbReference>
<keyword evidence="4" id="KW-1185">Reference proteome</keyword>
<organism evidence="3 4">
    <name type="scientific">Mycolicibacterium moriokaense</name>
    <dbReference type="NCBI Taxonomy" id="39691"/>
    <lineage>
        <taxon>Bacteria</taxon>
        <taxon>Bacillati</taxon>
        <taxon>Actinomycetota</taxon>
        <taxon>Actinomycetes</taxon>
        <taxon>Mycobacteriales</taxon>
        <taxon>Mycobacteriaceae</taxon>
        <taxon>Mycolicibacterium</taxon>
    </lineage>
</organism>
<evidence type="ECO:0000313" key="4">
    <source>
        <dbReference type="Proteomes" id="UP000466681"/>
    </source>
</evidence>
<dbReference type="KEGG" id="mmor:MMOR_28190"/>
<evidence type="ECO:0000259" key="1">
    <source>
        <dbReference type="Pfam" id="PF02470"/>
    </source>
</evidence>
<evidence type="ECO:0000259" key="2">
    <source>
        <dbReference type="Pfam" id="PF11887"/>
    </source>
</evidence>
<reference evidence="3 4" key="1">
    <citation type="journal article" date="2019" name="Emerg. Microbes Infect.">
        <title>Comprehensive subspecies identification of 175 nontuberculous mycobacteria species based on 7547 genomic profiles.</title>
        <authorList>
            <person name="Matsumoto Y."/>
            <person name="Kinjo T."/>
            <person name="Motooka D."/>
            <person name="Nabeya D."/>
            <person name="Jung N."/>
            <person name="Uechi K."/>
            <person name="Horii T."/>
            <person name="Iida T."/>
            <person name="Fujita J."/>
            <person name="Nakamura S."/>
        </authorList>
    </citation>
    <scope>NUCLEOTIDE SEQUENCE [LARGE SCALE GENOMIC DNA]</scope>
    <source>
        <strain evidence="3 4">JCM 6375</strain>
    </source>
</reference>
<evidence type="ECO:0000313" key="3">
    <source>
        <dbReference type="EMBL" id="BBX01883.1"/>
    </source>
</evidence>
<dbReference type="GO" id="GO:0005576">
    <property type="term" value="C:extracellular region"/>
    <property type="evidence" value="ECO:0007669"/>
    <property type="project" value="TreeGrafter"/>
</dbReference>
<dbReference type="InterPro" id="IPR024516">
    <property type="entry name" value="Mce_C"/>
</dbReference>
<protein>
    <submittedName>
        <fullName evidence="3">Mce family protein</fullName>
    </submittedName>
</protein>
<dbReference type="InterPro" id="IPR005693">
    <property type="entry name" value="Mce"/>
</dbReference>
<feature type="domain" description="Mce/MlaD" evidence="1">
    <location>
        <begin position="55"/>
        <end position="127"/>
    </location>
</feature>
<dbReference type="Proteomes" id="UP000466681">
    <property type="component" value="Chromosome"/>
</dbReference>
<dbReference type="PANTHER" id="PTHR33371">
    <property type="entry name" value="INTERMEMBRANE PHOSPHOLIPID TRANSPORT SYSTEM BINDING PROTEIN MLAD-RELATED"/>
    <property type="match status" value="1"/>
</dbReference>
<gene>
    <name evidence="3" type="ORF">MMOR_28190</name>
</gene>
<dbReference type="InterPro" id="IPR003399">
    <property type="entry name" value="Mce/MlaD"/>
</dbReference>
<sequence>MTMQEPAAVTSRKRLWRRPIESYGKLRLGIIAVVVIALALGGALGIGRLGFGKDVYIAEFAQAAGLSVGDQVTVAGVRVGRVTSMRLAGDRVAVGLEIDDDLPMGSATRASIKLTTLLGARYVDLAPAGSKPLSDKRIPLSNTEVPYDLQSALQDATTTFDAVDAEKIAQSMTTLSTQLAGAPEVLPQALDNIEHLSSVIASRRDQIYDLLRSTEQVAKLLGNQQRSLGLVMTQGREVLADLAARKELVVRLIDATTKLVNQLRPVLIGDRTRIDELLHNLEGMLGAVGRNDALLRSTLQLMPVTVRNFANATGNGNEFDFTSTGGTMIDSFVCAISSRAKQFNLPPYFGDCK</sequence>
<dbReference type="InterPro" id="IPR052336">
    <property type="entry name" value="MlaD_Phospholipid_Transporter"/>
</dbReference>
<dbReference type="AlphaFoldDB" id="A0AAD1HD88"/>
<dbReference type="Pfam" id="PF11887">
    <property type="entry name" value="Mce4_CUP1"/>
    <property type="match status" value="1"/>
</dbReference>
<dbReference type="RefSeq" id="WP_083155749.1">
    <property type="nucleotide sequence ID" value="NZ_AP022560.1"/>
</dbReference>
<dbReference type="PANTHER" id="PTHR33371:SF18">
    <property type="entry name" value="MCE-FAMILY PROTEIN MCE3C"/>
    <property type="match status" value="1"/>
</dbReference>